<evidence type="ECO:0000256" key="6">
    <source>
        <dbReference type="SAM" id="MobiDB-lite"/>
    </source>
</evidence>
<feature type="region of interest" description="Disordered" evidence="6">
    <location>
        <begin position="1"/>
        <end position="48"/>
    </location>
</feature>
<feature type="domain" description="FOXO protein transactivation" evidence="7">
    <location>
        <begin position="415"/>
        <end position="455"/>
    </location>
</feature>
<dbReference type="AlphaFoldDB" id="A0AAD9P349"/>
<keyword evidence="3" id="KW-0805">Transcription regulation</keyword>
<proteinExistence type="predicted"/>
<sequence length="485" mass="51067">MRIQNEGTGKSSWWVINPDAKPGKTPRRRATSMDTKVYEKKRGRVKKKVEQMRAAMEGQVPSSNPGSEFGDSTGDLNMVDSFNLSPQDFRARASSNASSIGRLSPIQSELEPDLRGDNQVAPISPIPWNSTGGGGLATSYTNQETFTETLSESLAEMFVGDTLSPNSGGMRGEQMMGGGGLSVPSPMQSQLSPNSGYVQDQNGGYMAAPPPYPDMPPQTTASVMGNGSPQDMMGNGSVYHNGMMTKGMRGGLTSPNGALAVSLNSGVRGSPTQGNYMAARTLSELLQQDNGASGTGGAGGYAAQDQYLAPQQDQMMTSMNQYNSAFQSAVDQQNSLDMNNSLLRQALTQKQAAQMHMGSILSPNSPGQLSPARGDSNQQRSPVQTANMRSSMQLMTGGSMQTNPMLQQLGGAASMPNDLDLNFADMNASEIECDVDQIIKHELNLEGSLDCNFEGTGDGSMGMGGSGGGNGGNNGQCATLQTLIL</sequence>
<dbReference type="GO" id="GO:0000978">
    <property type="term" value="F:RNA polymerase II cis-regulatory region sequence-specific DNA binding"/>
    <property type="evidence" value="ECO:0007669"/>
    <property type="project" value="TreeGrafter"/>
</dbReference>
<evidence type="ECO:0000256" key="4">
    <source>
        <dbReference type="ARBA" id="ARBA00023163"/>
    </source>
</evidence>
<evidence type="ECO:0000256" key="2">
    <source>
        <dbReference type="ARBA" id="ARBA00022473"/>
    </source>
</evidence>
<feature type="region of interest" description="Disordered" evidence="6">
    <location>
        <begin position="359"/>
        <end position="384"/>
    </location>
</feature>
<dbReference type="Proteomes" id="UP001209878">
    <property type="component" value="Unassembled WGS sequence"/>
</dbReference>
<evidence type="ECO:0000256" key="1">
    <source>
        <dbReference type="ARBA" id="ARBA00004123"/>
    </source>
</evidence>
<dbReference type="Pfam" id="PF16676">
    <property type="entry name" value="FOXO-TAD"/>
    <property type="match status" value="1"/>
</dbReference>
<feature type="compositionally biased region" description="Polar residues" evidence="6">
    <location>
        <begin position="185"/>
        <end position="202"/>
    </location>
</feature>
<dbReference type="PANTHER" id="PTHR45767:SF2">
    <property type="entry name" value="FORKHEAD BOX PROTEIN O"/>
    <property type="match status" value="1"/>
</dbReference>
<evidence type="ECO:0000259" key="7">
    <source>
        <dbReference type="Pfam" id="PF16676"/>
    </source>
</evidence>
<protein>
    <recommendedName>
        <fullName evidence="7">FOXO protein transactivation domain-containing protein</fullName>
    </recommendedName>
</protein>
<comment type="caution">
    <text evidence="8">The sequence shown here is derived from an EMBL/GenBank/DDBJ whole genome shotgun (WGS) entry which is preliminary data.</text>
</comment>
<dbReference type="EMBL" id="JAODUO010000172">
    <property type="protein sequence ID" value="KAK2187270.1"/>
    <property type="molecule type" value="Genomic_DNA"/>
</dbReference>
<reference evidence="8" key="1">
    <citation type="journal article" date="2023" name="Mol. Biol. Evol.">
        <title>Third-Generation Sequencing Reveals the Adaptive Role of the Epigenome in Three Deep-Sea Polychaetes.</title>
        <authorList>
            <person name="Perez M."/>
            <person name="Aroh O."/>
            <person name="Sun Y."/>
            <person name="Lan Y."/>
            <person name="Juniper S.K."/>
            <person name="Young C.R."/>
            <person name="Angers B."/>
            <person name="Qian P.Y."/>
        </authorList>
    </citation>
    <scope>NUCLEOTIDE SEQUENCE</scope>
    <source>
        <strain evidence="8">R07B-5</strain>
    </source>
</reference>
<dbReference type="PANTHER" id="PTHR45767">
    <property type="entry name" value="FORKHEAD BOX PROTEIN O"/>
    <property type="match status" value="1"/>
</dbReference>
<dbReference type="GO" id="GO:0005634">
    <property type="term" value="C:nucleus"/>
    <property type="evidence" value="ECO:0007669"/>
    <property type="project" value="UniProtKB-SubCell"/>
</dbReference>
<evidence type="ECO:0000256" key="5">
    <source>
        <dbReference type="ARBA" id="ARBA00023242"/>
    </source>
</evidence>
<keyword evidence="5" id="KW-0539">Nucleus</keyword>
<feature type="region of interest" description="Disordered" evidence="6">
    <location>
        <begin position="160"/>
        <end position="203"/>
    </location>
</feature>
<keyword evidence="4" id="KW-0804">Transcription</keyword>
<name>A0AAD9P349_RIDPI</name>
<keyword evidence="9" id="KW-1185">Reference proteome</keyword>
<feature type="compositionally biased region" description="Gly residues" evidence="6">
    <location>
        <begin position="169"/>
        <end position="181"/>
    </location>
</feature>
<comment type="subcellular location">
    <subcellularLocation>
        <location evidence="1">Nucleus</location>
    </subcellularLocation>
</comment>
<evidence type="ECO:0000313" key="8">
    <source>
        <dbReference type="EMBL" id="KAK2187270.1"/>
    </source>
</evidence>
<evidence type="ECO:0000256" key="3">
    <source>
        <dbReference type="ARBA" id="ARBA00023015"/>
    </source>
</evidence>
<organism evidence="8 9">
    <name type="scientific">Ridgeia piscesae</name>
    <name type="common">Tubeworm</name>
    <dbReference type="NCBI Taxonomy" id="27915"/>
    <lineage>
        <taxon>Eukaryota</taxon>
        <taxon>Metazoa</taxon>
        <taxon>Spiralia</taxon>
        <taxon>Lophotrochozoa</taxon>
        <taxon>Annelida</taxon>
        <taxon>Polychaeta</taxon>
        <taxon>Sedentaria</taxon>
        <taxon>Canalipalpata</taxon>
        <taxon>Sabellida</taxon>
        <taxon>Siboglinidae</taxon>
        <taxon>Ridgeia</taxon>
    </lineage>
</organism>
<feature type="compositionally biased region" description="Polar residues" evidence="6">
    <location>
        <begin position="375"/>
        <end position="384"/>
    </location>
</feature>
<feature type="compositionally biased region" description="Polar residues" evidence="6">
    <location>
        <begin position="1"/>
        <end position="11"/>
    </location>
</feature>
<gene>
    <name evidence="8" type="ORF">NP493_174g02001</name>
</gene>
<evidence type="ECO:0000313" key="9">
    <source>
        <dbReference type="Proteomes" id="UP001209878"/>
    </source>
</evidence>
<keyword evidence="2" id="KW-0217">Developmental protein</keyword>
<accession>A0AAD9P349</accession>
<dbReference type="GO" id="GO:0000981">
    <property type="term" value="F:DNA-binding transcription factor activity, RNA polymerase II-specific"/>
    <property type="evidence" value="ECO:0007669"/>
    <property type="project" value="TreeGrafter"/>
</dbReference>
<dbReference type="InterPro" id="IPR032067">
    <property type="entry name" value="FOXO-TAD"/>
</dbReference>